<dbReference type="EMBL" id="ML987223">
    <property type="protein sequence ID" value="KAF2240237.1"/>
    <property type="molecule type" value="Genomic_DNA"/>
</dbReference>
<gene>
    <name evidence="4" type="ORF">BU26DRAFT_498266</name>
</gene>
<dbReference type="InterPro" id="IPR055647">
    <property type="entry name" value="DUF7223"/>
</dbReference>
<feature type="domain" description="DUF7029" evidence="2">
    <location>
        <begin position="82"/>
        <end position="181"/>
    </location>
</feature>
<evidence type="ECO:0000256" key="1">
    <source>
        <dbReference type="SAM" id="SignalP"/>
    </source>
</evidence>
<keyword evidence="1" id="KW-0732">Signal</keyword>
<evidence type="ECO:0000313" key="4">
    <source>
        <dbReference type="EMBL" id="KAF2240237.1"/>
    </source>
</evidence>
<reference evidence="4" key="1">
    <citation type="journal article" date="2020" name="Stud. Mycol.">
        <title>101 Dothideomycetes genomes: a test case for predicting lifestyles and emergence of pathogens.</title>
        <authorList>
            <person name="Haridas S."/>
            <person name="Albert R."/>
            <person name="Binder M."/>
            <person name="Bloem J."/>
            <person name="Labutti K."/>
            <person name="Salamov A."/>
            <person name="Andreopoulos B."/>
            <person name="Baker S."/>
            <person name="Barry K."/>
            <person name="Bills G."/>
            <person name="Bluhm B."/>
            <person name="Cannon C."/>
            <person name="Castanera R."/>
            <person name="Culley D."/>
            <person name="Daum C."/>
            <person name="Ezra D."/>
            <person name="Gonzalez J."/>
            <person name="Henrissat B."/>
            <person name="Kuo A."/>
            <person name="Liang C."/>
            <person name="Lipzen A."/>
            <person name="Lutzoni F."/>
            <person name="Magnuson J."/>
            <person name="Mondo S."/>
            <person name="Nolan M."/>
            <person name="Ohm R."/>
            <person name="Pangilinan J."/>
            <person name="Park H.-J."/>
            <person name="Ramirez L."/>
            <person name="Alfaro M."/>
            <person name="Sun H."/>
            <person name="Tritt A."/>
            <person name="Yoshinaga Y."/>
            <person name="Zwiers L.-H."/>
            <person name="Turgeon B."/>
            <person name="Goodwin S."/>
            <person name="Spatafora J."/>
            <person name="Crous P."/>
            <person name="Grigoriev I."/>
        </authorList>
    </citation>
    <scope>NUCLEOTIDE SEQUENCE</scope>
    <source>
        <strain evidence="4">CBS 122368</strain>
    </source>
</reference>
<dbReference type="Pfam" id="PF22974">
    <property type="entry name" value="DUF7029"/>
    <property type="match status" value="1"/>
</dbReference>
<dbReference type="GeneID" id="54579661"/>
<keyword evidence="5" id="KW-1185">Reference proteome</keyword>
<feature type="domain" description="DUF7223" evidence="3">
    <location>
        <begin position="225"/>
        <end position="448"/>
    </location>
</feature>
<name>A0A6A6HQE7_9PLEO</name>
<dbReference type="Proteomes" id="UP000800094">
    <property type="component" value="Unassembled WGS sequence"/>
</dbReference>
<evidence type="ECO:0000259" key="3">
    <source>
        <dbReference type="Pfam" id="PF23865"/>
    </source>
</evidence>
<accession>A0A6A6HQE7</accession>
<proteinExistence type="predicted"/>
<dbReference type="Pfam" id="PF23865">
    <property type="entry name" value="DUF7223"/>
    <property type="match status" value="1"/>
</dbReference>
<dbReference type="RefSeq" id="XP_033675241.1">
    <property type="nucleotide sequence ID" value="XM_033826331.1"/>
</dbReference>
<sequence>MRIPATSIIVCLTQLAAATGPHILVPHHRHFWDPSVPKPWYKNCTDTPANVTLQDQELLQWMSANFADSETTAYVSVQIWPQDGKKIIDMEKFAYELESATCIEAFSLRFKTTPAFQDAKAAWETVNSDEQNSFFLVADTEKCATDERAPWMITHATFDEAKRMTSLQAIKKEWAEVIQSYVIDFGNVDTAPQKRAVLVDESFTVPLDWAWPSELLKVDDNPFLKLKADCIECGTKGSLVFAAHVEGDIIKGLTQALFSATPRGIEGNVNIEVEFDGHYEFLGTEDFASRSFELGRIPVPILLASLSVPGFFTFGPNVLVKAGYDLESIKGQAKVSAGATATVPPGSILSAELISKQVKFDGWLPEFNAQPLECEAEINVQGHIWAGLAPSINIVILEKGISLDIELRFLELTINATSGSDPSGFCPNNPAPFGVNLDVWLGSSLTIEGWESLRGSRNDLLNVEVFKNDTLYHLPPVCFAFGTASPGSCNVLLEDEEDRVWWENEIANPAEFFPRASRDPYYLSCDKNSKRWPIRLDDYPSGPSLIEAGIPSTTSVPIPPIMYPLVLCAEGDETTCAPSQWAVKVLKAKDEGDQALINTKNWAAEHVYEGNWVRDYWGKLAEEEHLKSCDKVNAIFEIKNDDGFASRMLSNLGTTKTFLDLMTLLPEKENHIKYLMFAGKNLDGKFKEAKDSGGLPNTAIKRACSLGRIVGVCQYMKARETRDSLLETIRRLHSILDAMDDDPNVIGQTPAEFKGFALAHEEWFIGFYKNGIKNAQTRLQDYANWMMTKRKAEYEALGRDLQTAIRELADGSQWEKYCPDAFDYPVHA</sequence>
<dbReference type="InterPro" id="IPR054293">
    <property type="entry name" value="DUF7029"/>
</dbReference>
<dbReference type="OrthoDB" id="160645at2759"/>
<dbReference type="AlphaFoldDB" id="A0A6A6HQE7"/>
<evidence type="ECO:0000313" key="5">
    <source>
        <dbReference type="Proteomes" id="UP000800094"/>
    </source>
</evidence>
<organism evidence="4 5">
    <name type="scientific">Trematosphaeria pertusa</name>
    <dbReference type="NCBI Taxonomy" id="390896"/>
    <lineage>
        <taxon>Eukaryota</taxon>
        <taxon>Fungi</taxon>
        <taxon>Dikarya</taxon>
        <taxon>Ascomycota</taxon>
        <taxon>Pezizomycotina</taxon>
        <taxon>Dothideomycetes</taxon>
        <taxon>Pleosporomycetidae</taxon>
        <taxon>Pleosporales</taxon>
        <taxon>Massarineae</taxon>
        <taxon>Trematosphaeriaceae</taxon>
        <taxon>Trematosphaeria</taxon>
    </lineage>
</organism>
<feature type="signal peptide" evidence="1">
    <location>
        <begin position="1"/>
        <end position="18"/>
    </location>
</feature>
<evidence type="ECO:0000259" key="2">
    <source>
        <dbReference type="Pfam" id="PF22974"/>
    </source>
</evidence>
<protein>
    <submittedName>
        <fullName evidence="4">Uncharacterized protein</fullName>
    </submittedName>
</protein>
<feature type="chain" id="PRO_5025676147" evidence="1">
    <location>
        <begin position="19"/>
        <end position="828"/>
    </location>
</feature>